<keyword evidence="3" id="KW-1185">Reference proteome</keyword>
<evidence type="ECO:0000256" key="1">
    <source>
        <dbReference type="SAM" id="MobiDB-lite"/>
    </source>
</evidence>
<feature type="compositionally biased region" description="Low complexity" evidence="1">
    <location>
        <begin position="293"/>
        <end position="306"/>
    </location>
</feature>
<protein>
    <submittedName>
        <fullName evidence="2">Uncharacterized protein</fullName>
    </submittedName>
</protein>
<feature type="compositionally biased region" description="Polar residues" evidence="1">
    <location>
        <begin position="25"/>
        <end position="47"/>
    </location>
</feature>
<dbReference type="AlphaFoldDB" id="A0AAV9YZR1"/>
<organism evidence="2 3">
    <name type="scientific">Favolaschia claudopus</name>
    <dbReference type="NCBI Taxonomy" id="2862362"/>
    <lineage>
        <taxon>Eukaryota</taxon>
        <taxon>Fungi</taxon>
        <taxon>Dikarya</taxon>
        <taxon>Basidiomycota</taxon>
        <taxon>Agaricomycotina</taxon>
        <taxon>Agaricomycetes</taxon>
        <taxon>Agaricomycetidae</taxon>
        <taxon>Agaricales</taxon>
        <taxon>Marasmiineae</taxon>
        <taxon>Mycenaceae</taxon>
        <taxon>Favolaschia</taxon>
    </lineage>
</organism>
<feature type="region of interest" description="Disordered" evidence="1">
    <location>
        <begin position="1"/>
        <end position="54"/>
    </location>
</feature>
<feature type="compositionally biased region" description="Pro residues" evidence="1">
    <location>
        <begin position="1"/>
        <end position="10"/>
    </location>
</feature>
<proteinExistence type="predicted"/>
<reference evidence="2 3" key="1">
    <citation type="journal article" date="2024" name="J Genomics">
        <title>Draft genome sequencing and assembly of Favolaschia claudopus CIRM-BRFM 2984 isolated from oak limbs.</title>
        <authorList>
            <person name="Navarro D."/>
            <person name="Drula E."/>
            <person name="Chaduli D."/>
            <person name="Cazenave R."/>
            <person name="Ahrendt S."/>
            <person name="Wang J."/>
            <person name="Lipzen A."/>
            <person name="Daum C."/>
            <person name="Barry K."/>
            <person name="Grigoriev I.V."/>
            <person name="Favel A."/>
            <person name="Rosso M.N."/>
            <person name="Martin F."/>
        </authorList>
    </citation>
    <scope>NUCLEOTIDE SEQUENCE [LARGE SCALE GENOMIC DNA]</scope>
    <source>
        <strain evidence="2 3">CIRM-BRFM 2984</strain>
    </source>
</reference>
<dbReference type="EMBL" id="JAWWNJ010000265">
    <property type="protein sequence ID" value="KAK6966550.1"/>
    <property type="molecule type" value="Genomic_DNA"/>
</dbReference>
<accession>A0AAV9YZR1</accession>
<dbReference type="Proteomes" id="UP001362999">
    <property type="component" value="Unassembled WGS sequence"/>
</dbReference>
<gene>
    <name evidence="2" type="ORF">R3P38DRAFT_2816042</name>
</gene>
<feature type="region of interest" description="Disordered" evidence="1">
    <location>
        <begin position="164"/>
        <end position="201"/>
    </location>
</feature>
<feature type="region of interest" description="Disordered" evidence="1">
    <location>
        <begin position="287"/>
        <end position="306"/>
    </location>
</feature>
<comment type="caution">
    <text evidence="2">The sequence shown here is derived from an EMBL/GenBank/DDBJ whole genome shotgun (WGS) entry which is preliminary data.</text>
</comment>
<sequence length="332" mass="35556">MSASPLPDPSVPAGNAPRPDKPANATPSRKTTSAGQDIPSERTNTNAEGIGSFTAVHPMAVDAVSEDDGGSDKDTGSTDGKVIIAKPMMRLLLVKRRTPVFGRSGGGEVRLERGRRMTVVDVRMNFTSSKAPALASGVGTRSYICTRAVDAEQAEYDLKKAGMVTSKTKSSSPPRYGHDSDVSADGDAPHRRGWHRGNDGRGREAGGACYVHVLEAKPASSLITKNLDLVPSLRRRRSGRGVRGNWSVFRDGEEDESGCSCWSESHVWGEVYAGEVSSATLPKCARRHSSHYPGTRAGPGAARGGRPAYVEEVRGRSHAELRQTLTSDQLRY</sequence>
<evidence type="ECO:0000313" key="3">
    <source>
        <dbReference type="Proteomes" id="UP001362999"/>
    </source>
</evidence>
<name>A0AAV9YZR1_9AGAR</name>
<evidence type="ECO:0000313" key="2">
    <source>
        <dbReference type="EMBL" id="KAK6966550.1"/>
    </source>
</evidence>